<evidence type="ECO:0000313" key="7">
    <source>
        <dbReference type="EMBL" id="QCI80398.1"/>
    </source>
</evidence>
<reference evidence="8" key="1">
    <citation type="submission" date="2019-04" db="EMBL/GenBank/DDBJ databases">
        <title>Complete genome sequence of Sphingomonas sp. W1-2-3.</title>
        <authorList>
            <person name="Im W.T."/>
        </authorList>
    </citation>
    <scope>NUCLEOTIDE SEQUENCE [LARGE SCALE GENOMIC DNA]</scope>
    <source>
        <strain evidence="8">W1-2-3</strain>
    </source>
</reference>
<dbReference type="KEGG" id="hgn:E6W36_15380"/>
<evidence type="ECO:0000256" key="4">
    <source>
        <dbReference type="ARBA" id="ARBA00023136"/>
    </source>
</evidence>
<protein>
    <submittedName>
        <fullName evidence="7">Translocation/assembly module TamB</fullName>
    </submittedName>
</protein>
<evidence type="ECO:0000259" key="6">
    <source>
        <dbReference type="Pfam" id="PF04357"/>
    </source>
</evidence>
<dbReference type="Pfam" id="PF04357">
    <property type="entry name" value="TamB"/>
    <property type="match status" value="1"/>
</dbReference>
<comment type="subcellular location">
    <subcellularLocation>
        <location evidence="1">Membrane</location>
        <topology evidence="1">Single-pass membrane protein</topology>
    </subcellularLocation>
</comment>
<dbReference type="GO" id="GO:0009306">
    <property type="term" value="P:protein secretion"/>
    <property type="evidence" value="ECO:0007669"/>
    <property type="project" value="InterPro"/>
</dbReference>
<keyword evidence="2" id="KW-0812">Transmembrane</keyword>
<dbReference type="Proteomes" id="UP000298714">
    <property type="component" value="Chromosome"/>
</dbReference>
<feature type="region of interest" description="Disordered" evidence="5">
    <location>
        <begin position="38"/>
        <end position="102"/>
    </location>
</feature>
<proteinExistence type="predicted"/>
<feature type="domain" description="Translocation and assembly module TamB C-terminal" evidence="6">
    <location>
        <begin position="138"/>
        <end position="475"/>
    </location>
</feature>
<evidence type="ECO:0000256" key="1">
    <source>
        <dbReference type="ARBA" id="ARBA00004167"/>
    </source>
</evidence>
<keyword evidence="3" id="KW-1133">Transmembrane helix</keyword>
<dbReference type="PANTHER" id="PTHR36985:SF1">
    <property type="entry name" value="TRANSLOCATION AND ASSEMBLY MODULE SUBUNIT TAMB"/>
    <property type="match status" value="1"/>
</dbReference>
<evidence type="ECO:0000256" key="5">
    <source>
        <dbReference type="SAM" id="MobiDB-lite"/>
    </source>
</evidence>
<dbReference type="AlphaFoldDB" id="A0A4D7C9D6"/>
<dbReference type="InterPro" id="IPR007452">
    <property type="entry name" value="TamB_C"/>
</dbReference>
<feature type="compositionally biased region" description="Basic residues" evidence="5">
    <location>
        <begin position="80"/>
        <end position="97"/>
    </location>
</feature>
<dbReference type="GO" id="GO:0005886">
    <property type="term" value="C:plasma membrane"/>
    <property type="evidence" value="ECO:0007669"/>
    <property type="project" value="InterPro"/>
</dbReference>
<dbReference type="EMBL" id="CP039704">
    <property type="protein sequence ID" value="QCI80398.1"/>
    <property type="molecule type" value="Genomic_DNA"/>
</dbReference>
<dbReference type="GO" id="GO:0097347">
    <property type="term" value="C:TAM protein secretion complex"/>
    <property type="evidence" value="ECO:0007669"/>
    <property type="project" value="TreeGrafter"/>
</dbReference>
<name>A0A4D7C9D6_9SPHN</name>
<evidence type="ECO:0000256" key="3">
    <source>
        <dbReference type="ARBA" id="ARBA00022989"/>
    </source>
</evidence>
<keyword evidence="8" id="KW-1185">Reference proteome</keyword>
<organism evidence="7 8">
    <name type="scientific">Hankyongella ginsenosidimutans</name>
    <dbReference type="NCBI Taxonomy" id="1763828"/>
    <lineage>
        <taxon>Bacteria</taxon>
        <taxon>Pseudomonadati</taxon>
        <taxon>Pseudomonadota</taxon>
        <taxon>Alphaproteobacteria</taxon>
        <taxon>Sphingomonadales</taxon>
        <taxon>Sphingomonadaceae</taxon>
        <taxon>Hankyongella</taxon>
    </lineage>
</organism>
<evidence type="ECO:0000256" key="2">
    <source>
        <dbReference type="ARBA" id="ARBA00022692"/>
    </source>
</evidence>
<gene>
    <name evidence="7" type="ORF">E6W36_15380</name>
</gene>
<dbReference type="PANTHER" id="PTHR36985">
    <property type="entry name" value="TRANSLOCATION AND ASSEMBLY MODULE SUBUNIT TAMB"/>
    <property type="match status" value="1"/>
</dbReference>
<evidence type="ECO:0000313" key="8">
    <source>
        <dbReference type="Proteomes" id="UP000298714"/>
    </source>
</evidence>
<sequence length="475" mass="51134">MCGSAARSTAKRPGWRWTQMSAMRKWAWCACGSRRLRGRSATDRPHRQGTHQGPHPLEWSGRDAVGAGRAGRPRPGGTHRIARRYRRGRRRSGRKRPVPCTRCPLREPQSRCQGYGFHHARQLHGADDQDRAGAGQGRQAGTIALTGEATLSSARGWPAAIRIALDDAALINRDDIDIDGTGIIDIAYGPDGGTISGKLDLPRARLRLGGAARAAIPQIEVRETGLTVRPVQEEKRRRKPWRLNLVINAPQRVNVSGKGLVSEWRGRLTTSGTVDAPQIDGRLDLIRGNYEFAGRRFDLSRGDITFSGGGINPTLDIVATAPIDGGTAVITIGGTGEQPRITFSSSPALPQDEVLARLLFGSSVANLSAPDAVQLASAVASLQSSGRGLDVVGQVQRLTGIDRIRVLGPDVKRGTGTVYAGGKYITDRVYVEVRTDGAGYTATVFEIALTRTLSILSELATLGGTNASIHWSRDY</sequence>
<accession>A0A4D7C9D6</accession>
<keyword evidence="4" id="KW-0472">Membrane</keyword>